<dbReference type="RefSeq" id="WP_118704186.1">
    <property type="nucleotide sequence ID" value="NZ_CABJBN010000004.1"/>
</dbReference>
<evidence type="ECO:0000259" key="1">
    <source>
        <dbReference type="Pfam" id="PF17802"/>
    </source>
</evidence>
<dbReference type="Gene3D" id="2.60.40.10">
    <property type="entry name" value="Immunoglobulins"/>
    <property type="match status" value="2"/>
</dbReference>
<feature type="domain" description="SpaA-like prealbumin fold" evidence="1">
    <location>
        <begin position="797"/>
        <end position="874"/>
    </location>
</feature>
<dbReference type="Pfam" id="PF17802">
    <property type="entry name" value="SpaA"/>
    <property type="match status" value="2"/>
</dbReference>
<dbReference type="AlphaFoldDB" id="A0A3R5YVK2"/>
<evidence type="ECO:0000313" key="2">
    <source>
        <dbReference type="EMBL" id="MBC6498957.1"/>
    </source>
</evidence>
<accession>A0A3R5YVK2</accession>
<sequence>MSSRMRKLNSRFSVLILLVPLLCNLVLFSQVAYAEAKNALISNLPAKIENGLLDAIEDTGQVSLPDVIGAGKDNPTLMGEGELEPTTPTKPAVLKSVAGTIYDYFDYEGVPFVIKVSQRRAFMDYEITFDKMEENFQQFQTDQEAGVFPVEFGVDGDRVGSVESITLNDKPIKLDSKNRYIVNAKTEKQVFKFTLRPPANKKYGLMIVSPVREETYEDGHVNNYIPREIHMGVLFFPFASDWVNDDQKMTVYDEQDERATLKRPDDLIPTETLKGYSATIKADAYSDPNKMKVYLNQDAVEDDYLIIEERLNADKRSKLANMWGETWWNSEQNDHGLYYYEKFNEQSPGKNYSVMISVIELVASRAKRGEITIYYPYVGTYKTKHVDSNGDVKWTTHLMGAYVTLSDFIPGTIGGHTGGDGDNADPYLNLSNNLYSGLLYNKLSDFQVEFQYVDFENKHLIDVQKTDKKMSYLTFASLNANRRTNPWGPDAAIEKRYDYAEGVGWAGPNENKGVTVEGATITYHNGKYIGTTDAAYQGQTGNDIWQDYLNGENFERSAVSFVLEGTSAKVRMGSLTNGVWGAFLSSSISVPNDEEFSFDIDTTVGTRDKPSVNKFVHKDTNDLNNTLLADATKPFWYWTYPTTYANGEDYLLSPTAVEAIVNLPKVGGDAVILAGAIADSVQVYNTAGTGDDATVGNRAKMTYLEDYKVVIEDRKVKVTLTKEGVRKLMFNGSDWAVGVNVRHSVAEYLTDATYTQQSAVSYTFDNVLWNRTQQSNVVSHQRKGTEPEKPSEAITASFAVKNMNQSGDRSLVGGEFELIDKDGKQLKKQNSGSHTTLWEGLTNGEYTLRQTGVANGYWLDDTTYQVNVVDGDVMVDLPTNADSGSSDVHEVIFANDVNGLVFRKFVLGDDPNKPLAGSTYRLTRVSSGHGREFTTRETGQTLPGLSQGLYTLEEIAAPTGFAVDPKVYCFEVTATGIDGSPTEMAADCVPIGDKLKYDEAKDEWLVDVPAEQVKSIFPRVGGSGVMMFWVVPGVLLLISGGMAYRQRRQ</sequence>
<evidence type="ECO:0000313" key="3">
    <source>
        <dbReference type="Proteomes" id="UP000650485"/>
    </source>
</evidence>
<proteinExistence type="predicted"/>
<dbReference type="InterPro" id="IPR041033">
    <property type="entry name" value="SpaA_PFL_dom_1"/>
</dbReference>
<protein>
    <submittedName>
        <fullName evidence="2">Prealbumin-like fold domain-containing protein</fullName>
    </submittedName>
</protein>
<dbReference type="Proteomes" id="UP000650485">
    <property type="component" value="Unassembled WGS sequence"/>
</dbReference>
<feature type="domain" description="SpaA-like prealbumin fold" evidence="1">
    <location>
        <begin position="910"/>
        <end position="976"/>
    </location>
</feature>
<dbReference type="InterPro" id="IPR013783">
    <property type="entry name" value="Ig-like_fold"/>
</dbReference>
<comment type="caution">
    <text evidence="2">The sequence shown here is derived from an EMBL/GenBank/DDBJ whole genome shotgun (WGS) entry which is preliminary data.</text>
</comment>
<gene>
    <name evidence="2" type="ORF">H7R52_09765</name>
</gene>
<organism evidence="2 3">
    <name type="scientific">Weissella confusa</name>
    <name type="common">Lactobacillus confusus</name>
    <dbReference type="NCBI Taxonomy" id="1583"/>
    <lineage>
        <taxon>Bacteria</taxon>
        <taxon>Bacillati</taxon>
        <taxon>Bacillota</taxon>
        <taxon>Bacilli</taxon>
        <taxon>Lactobacillales</taxon>
        <taxon>Lactobacillaceae</taxon>
        <taxon>Weissella</taxon>
    </lineage>
</organism>
<dbReference type="EMBL" id="JACSZT010000007">
    <property type="protein sequence ID" value="MBC6498957.1"/>
    <property type="molecule type" value="Genomic_DNA"/>
</dbReference>
<name>A0A3R5YVK2_WEICO</name>
<reference evidence="2" key="1">
    <citation type="submission" date="2020-08" db="EMBL/GenBank/DDBJ databases">
        <title>Complete genome sequence of Weissella confusa strain FS54 provides insights into metabolic potential.</title>
        <authorList>
            <person name="Fhoula I."/>
            <person name="Najjari A."/>
            <person name="Lekired A."/>
            <person name="Bessrour-Aouam N."/>
            <person name="Jaballah S."/>
            <person name="Klibi N."/>
            <person name="Ouzari H.-I."/>
        </authorList>
    </citation>
    <scope>NUCLEOTIDE SEQUENCE</scope>
    <source>
        <strain evidence="2">FS54</strain>
    </source>
</reference>